<evidence type="ECO:0000313" key="2">
    <source>
        <dbReference type="EMBL" id="KAK3953621.1"/>
    </source>
</evidence>
<gene>
    <name evidence="2" type="ORF">QBC32DRAFT_338369</name>
</gene>
<evidence type="ECO:0000313" key="3">
    <source>
        <dbReference type="Proteomes" id="UP001303222"/>
    </source>
</evidence>
<reference evidence="2" key="1">
    <citation type="journal article" date="2023" name="Mol. Phylogenet. Evol.">
        <title>Genome-scale phylogeny and comparative genomics of the fungal order Sordariales.</title>
        <authorList>
            <person name="Hensen N."/>
            <person name="Bonometti L."/>
            <person name="Westerberg I."/>
            <person name="Brannstrom I.O."/>
            <person name="Guillou S."/>
            <person name="Cros-Aarteil S."/>
            <person name="Calhoun S."/>
            <person name="Haridas S."/>
            <person name="Kuo A."/>
            <person name="Mondo S."/>
            <person name="Pangilinan J."/>
            <person name="Riley R."/>
            <person name="LaButti K."/>
            <person name="Andreopoulos B."/>
            <person name="Lipzen A."/>
            <person name="Chen C."/>
            <person name="Yan M."/>
            <person name="Daum C."/>
            <person name="Ng V."/>
            <person name="Clum A."/>
            <person name="Steindorff A."/>
            <person name="Ohm R.A."/>
            <person name="Martin F."/>
            <person name="Silar P."/>
            <person name="Natvig D.O."/>
            <person name="Lalanne C."/>
            <person name="Gautier V."/>
            <person name="Ament-Velasquez S.L."/>
            <person name="Kruys A."/>
            <person name="Hutchinson M.I."/>
            <person name="Powell A.J."/>
            <person name="Barry K."/>
            <person name="Miller A.N."/>
            <person name="Grigoriev I.V."/>
            <person name="Debuchy R."/>
            <person name="Gladieux P."/>
            <person name="Hiltunen Thoren M."/>
            <person name="Johannesson H."/>
        </authorList>
    </citation>
    <scope>NUCLEOTIDE SEQUENCE</scope>
    <source>
        <strain evidence="2">CBS 626.80</strain>
    </source>
</reference>
<feature type="region of interest" description="Disordered" evidence="1">
    <location>
        <begin position="19"/>
        <end position="38"/>
    </location>
</feature>
<accession>A0AAN6NZ18</accession>
<comment type="caution">
    <text evidence="2">The sequence shown here is derived from an EMBL/GenBank/DDBJ whole genome shotgun (WGS) entry which is preliminary data.</text>
</comment>
<protein>
    <submittedName>
        <fullName evidence="2">Uncharacterized protein</fullName>
    </submittedName>
</protein>
<organism evidence="2 3">
    <name type="scientific">Pseudoneurospora amorphoporcata</name>
    <dbReference type="NCBI Taxonomy" id="241081"/>
    <lineage>
        <taxon>Eukaryota</taxon>
        <taxon>Fungi</taxon>
        <taxon>Dikarya</taxon>
        <taxon>Ascomycota</taxon>
        <taxon>Pezizomycotina</taxon>
        <taxon>Sordariomycetes</taxon>
        <taxon>Sordariomycetidae</taxon>
        <taxon>Sordariales</taxon>
        <taxon>Sordariaceae</taxon>
        <taxon>Pseudoneurospora</taxon>
    </lineage>
</organism>
<dbReference type="Proteomes" id="UP001303222">
    <property type="component" value="Unassembled WGS sequence"/>
</dbReference>
<proteinExistence type="predicted"/>
<dbReference type="AlphaFoldDB" id="A0AAN6NZ18"/>
<name>A0AAN6NZ18_9PEZI</name>
<sequence>MVPARDEWSHEEAYLQEGYRREQAYPQATNQGTKNDEETHHFVTESKQDVDRLVDTALQLTWDMCFDGTQVVFKEPETLTIFKVEPIRLQISSHTIWIRDDHNIKDEELSLDPAEATLVRAMKAGKSRILHCLKLRGPKSLEADKLFMKLSPNDFRLKREQDTEKLNKFKFYKHNLHAPKGSNDIFVCIPNHPWPEFSQPFTCLHCNLTTDNVTMDQFQLPSIDTSRPRTSEVRILHNQNLCRYHDYHHNSGRSLGYHELWALNAFHQGGISFGTGRESNPGRCRRQGLKKYLVGKSSHFRYFIHRMREEVLVERGHLVTTEADLKLGTFFEEGSVSEYVPDGYKGKRKAKRIGVIGDGRPVVGRD</sequence>
<evidence type="ECO:0000256" key="1">
    <source>
        <dbReference type="SAM" id="MobiDB-lite"/>
    </source>
</evidence>
<reference evidence="2" key="2">
    <citation type="submission" date="2023-06" db="EMBL/GenBank/DDBJ databases">
        <authorList>
            <consortium name="Lawrence Berkeley National Laboratory"/>
            <person name="Mondo S.J."/>
            <person name="Hensen N."/>
            <person name="Bonometti L."/>
            <person name="Westerberg I."/>
            <person name="Brannstrom I.O."/>
            <person name="Guillou S."/>
            <person name="Cros-Aarteil S."/>
            <person name="Calhoun S."/>
            <person name="Haridas S."/>
            <person name="Kuo A."/>
            <person name="Pangilinan J."/>
            <person name="Riley R."/>
            <person name="Labutti K."/>
            <person name="Andreopoulos B."/>
            <person name="Lipzen A."/>
            <person name="Chen C."/>
            <person name="Yanf M."/>
            <person name="Daum C."/>
            <person name="Ng V."/>
            <person name="Clum A."/>
            <person name="Steindorff A."/>
            <person name="Ohm R."/>
            <person name="Martin F."/>
            <person name="Silar P."/>
            <person name="Natvig D."/>
            <person name="Lalanne C."/>
            <person name="Gautier V."/>
            <person name="Ament-Velasquez S.L."/>
            <person name="Kruys A."/>
            <person name="Hutchinson M.I."/>
            <person name="Powell A.J."/>
            <person name="Barry K."/>
            <person name="Miller A.N."/>
            <person name="Grigoriev I.V."/>
            <person name="Debuchy R."/>
            <person name="Gladieux P."/>
            <person name="Thoren M.H."/>
            <person name="Johannesson H."/>
        </authorList>
    </citation>
    <scope>NUCLEOTIDE SEQUENCE</scope>
    <source>
        <strain evidence="2">CBS 626.80</strain>
    </source>
</reference>
<keyword evidence="3" id="KW-1185">Reference proteome</keyword>
<dbReference type="EMBL" id="MU859102">
    <property type="protein sequence ID" value="KAK3953621.1"/>
    <property type="molecule type" value="Genomic_DNA"/>
</dbReference>